<proteinExistence type="predicted"/>
<dbReference type="InParanoid" id="W3WMJ4"/>
<organism evidence="1 2">
    <name type="scientific">Pestalotiopsis fici (strain W106-1 / CGMCC3.15140)</name>
    <dbReference type="NCBI Taxonomy" id="1229662"/>
    <lineage>
        <taxon>Eukaryota</taxon>
        <taxon>Fungi</taxon>
        <taxon>Dikarya</taxon>
        <taxon>Ascomycota</taxon>
        <taxon>Pezizomycotina</taxon>
        <taxon>Sordariomycetes</taxon>
        <taxon>Xylariomycetidae</taxon>
        <taxon>Amphisphaeriales</taxon>
        <taxon>Sporocadaceae</taxon>
        <taxon>Pestalotiopsis</taxon>
    </lineage>
</organism>
<accession>W3WMJ4</accession>
<dbReference type="AlphaFoldDB" id="W3WMJ4"/>
<dbReference type="GeneID" id="19278585"/>
<dbReference type="KEGG" id="pfy:PFICI_13572"/>
<dbReference type="EMBL" id="KI912119">
    <property type="protein sequence ID" value="ETS75088.1"/>
    <property type="molecule type" value="Genomic_DNA"/>
</dbReference>
<protein>
    <recommendedName>
        <fullName evidence="3">RRM domain-containing protein</fullName>
    </recommendedName>
</protein>
<sequence>MHTHVVFEDVDDWKARMLMELSIGRLIHVSGFPPISSRAEIEGYLRGNGVMQCKFIWPHADANNHQHTSWFWLHFEHTTQTTAALRALDGGVFGRNTILAFMPDGMTLYWQFTAAARAMPRTTARRPQPELGIWSEESRAAILKLLEDFPPFWSTNR</sequence>
<evidence type="ECO:0008006" key="3">
    <source>
        <dbReference type="Google" id="ProtNLM"/>
    </source>
</evidence>
<keyword evidence="2" id="KW-1185">Reference proteome</keyword>
<reference evidence="2" key="1">
    <citation type="journal article" date="2015" name="BMC Genomics">
        <title>Genomic and transcriptomic analysis of the endophytic fungus Pestalotiopsis fici reveals its lifestyle and high potential for synthesis of natural products.</title>
        <authorList>
            <person name="Wang X."/>
            <person name="Zhang X."/>
            <person name="Liu L."/>
            <person name="Xiang M."/>
            <person name="Wang W."/>
            <person name="Sun X."/>
            <person name="Che Y."/>
            <person name="Guo L."/>
            <person name="Liu G."/>
            <person name="Guo L."/>
            <person name="Wang C."/>
            <person name="Yin W.B."/>
            <person name="Stadler M."/>
            <person name="Zhang X."/>
            <person name="Liu X."/>
        </authorList>
    </citation>
    <scope>NUCLEOTIDE SEQUENCE [LARGE SCALE GENOMIC DNA]</scope>
    <source>
        <strain evidence="2">W106-1 / CGMCC3.15140</strain>
    </source>
</reference>
<dbReference type="RefSeq" id="XP_007840344.1">
    <property type="nucleotide sequence ID" value="XM_007842153.1"/>
</dbReference>
<gene>
    <name evidence="1" type="ORF">PFICI_13572</name>
</gene>
<evidence type="ECO:0000313" key="2">
    <source>
        <dbReference type="Proteomes" id="UP000030651"/>
    </source>
</evidence>
<evidence type="ECO:0000313" key="1">
    <source>
        <dbReference type="EMBL" id="ETS75088.1"/>
    </source>
</evidence>
<dbReference type="HOGENOM" id="CLU_1678531_0_0_1"/>
<name>W3WMJ4_PESFW</name>
<dbReference type="Proteomes" id="UP000030651">
    <property type="component" value="Unassembled WGS sequence"/>
</dbReference>